<protein>
    <submittedName>
        <fullName evidence="1">Uncharacterized protein</fullName>
    </submittedName>
</protein>
<evidence type="ECO:0000313" key="2">
    <source>
        <dbReference type="Proteomes" id="UP001152795"/>
    </source>
</evidence>
<sequence length="70" mass="7963">MDVKKLIEEAKNASRIKWSVSAMNDGICSKFDGIPILSAGTMQFHCHQGVDIDLPQKIKENKLRMTRYII</sequence>
<keyword evidence="2" id="KW-1185">Reference proteome</keyword>
<evidence type="ECO:0000313" key="1">
    <source>
        <dbReference type="EMBL" id="CAB3983769.1"/>
    </source>
</evidence>
<comment type="caution">
    <text evidence="1">The sequence shown here is derived from an EMBL/GenBank/DDBJ whole genome shotgun (WGS) entry which is preliminary data.</text>
</comment>
<dbReference type="AlphaFoldDB" id="A0A6S7G4E9"/>
<dbReference type="EMBL" id="CACRXK020000654">
    <property type="protein sequence ID" value="CAB3983769.1"/>
    <property type="molecule type" value="Genomic_DNA"/>
</dbReference>
<organism evidence="1 2">
    <name type="scientific">Paramuricea clavata</name>
    <name type="common">Red gorgonian</name>
    <name type="synonym">Violescent sea-whip</name>
    <dbReference type="NCBI Taxonomy" id="317549"/>
    <lineage>
        <taxon>Eukaryota</taxon>
        <taxon>Metazoa</taxon>
        <taxon>Cnidaria</taxon>
        <taxon>Anthozoa</taxon>
        <taxon>Octocorallia</taxon>
        <taxon>Malacalcyonacea</taxon>
        <taxon>Plexauridae</taxon>
        <taxon>Paramuricea</taxon>
    </lineage>
</organism>
<gene>
    <name evidence="1" type="ORF">PACLA_8A047045</name>
</gene>
<proteinExistence type="predicted"/>
<reference evidence="1" key="1">
    <citation type="submission" date="2020-04" db="EMBL/GenBank/DDBJ databases">
        <authorList>
            <person name="Alioto T."/>
            <person name="Alioto T."/>
            <person name="Gomez Garrido J."/>
        </authorList>
    </citation>
    <scope>NUCLEOTIDE SEQUENCE</scope>
    <source>
        <strain evidence="1">A484AB</strain>
    </source>
</reference>
<dbReference type="Proteomes" id="UP001152795">
    <property type="component" value="Unassembled WGS sequence"/>
</dbReference>
<accession>A0A6S7G4E9</accession>
<name>A0A6S7G4E9_PARCT</name>